<dbReference type="GO" id="GO:0005829">
    <property type="term" value="C:cytosol"/>
    <property type="evidence" value="ECO:0007669"/>
    <property type="project" value="TreeGrafter"/>
</dbReference>
<evidence type="ECO:0000256" key="4">
    <source>
        <dbReference type="ARBA" id="ARBA00022898"/>
    </source>
</evidence>
<dbReference type="PANTHER" id="PTHR42743">
    <property type="entry name" value="AMINO-ACID AMINOTRANSFERASE"/>
    <property type="match status" value="1"/>
</dbReference>
<evidence type="ECO:0000313" key="16">
    <source>
        <dbReference type="Proteomes" id="UP000191418"/>
    </source>
</evidence>
<dbReference type="PANTHER" id="PTHR42743:SF2">
    <property type="entry name" value="AMINODEOXYCHORISMATE LYASE"/>
    <property type="match status" value="1"/>
</dbReference>
<dbReference type="Proteomes" id="UP000191418">
    <property type="component" value="Unassembled WGS sequence"/>
</dbReference>
<evidence type="ECO:0000256" key="13">
    <source>
        <dbReference type="RuleBase" id="RU004106"/>
    </source>
</evidence>
<dbReference type="EMBL" id="MTSM01000011">
    <property type="protein sequence ID" value="OPX55255.1"/>
    <property type="molecule type" value="Genomic_DNA"/>
</dbReference>
<dbReference type="FunFam" id="3.20.10.10:FF:000002">
    <property type="entry name" value="D-alanine aminotransferase"/>
    <property type="match status" value="1"/>
</dbReference>
<comment type="function">
    <text evidence="10">Involved in the biosynthesis of p-aminobenzoate (PABA), a precursor of tetrahydrofolate. Converts 4-amino-4-deoxychorismate into 4-aminobenzoate (PABA) and pyruvate.</text>
</comment>
<keyword evidence="16" id="KW-1185">Reference proteome</keyword>
<dbReference type="OrthoDB" id="9805628at2"/>
<gene>
    <name evidence="15" type="ORF">BTE48_10005</name>
</gene>
<dbReference type="GO" id="GO:0008153">
    <property type="term" value="P:4-aminobenzoate biosynthetic process"/>
    <property type="evidence" value="ECO:0007669"/>
    <property type="project" value="UniProtKB-UniRule"/>
</dbReference>
<evidence type="ECO:0000256" key="7">
    <source>
        <dbReference type="ARBA" id="ARBA00035633"/>
    </source>
</evidence>
<keyword evidence="6 15" id="KW-0456">Lyase</keyword>
<dbReference type="InterPro" id="IPR050571">
    <property type="entry name" value="Class-IV_PLP-Dep_Aminotrnsfr"/>
</dbReference>
<evidence type="ECO:0000256" key="10">
    <source>
        <dbReference type="ARBA" id="ARBA00054027"/>
    </source>
</evidence>
<dbReference type="NCBIfam" id="NF004761">
    <property type="entry name" value="PRK06092.1"/>
    <property type="match status" value="1"/>
</dbReference>
<evidence type="ECO:0000256" key="12">
    <source>
        <dbReference type="NCBIfam" id="TIGR03461"/>
    </source>
</evidence>
<name>A0A1T4R3E5_9GAMM</name>
<evidence type="ECO:0000256" key="14">
    <source>
        <dbReference type="RuleBase" id="RU004516"/>
    </source>
</evidence>
<dbReference type="Gene3D" id="3.30.470.10">
    <property type="match status" value="1"/>
</dbReference>
<proteinExistence type="inferred from homology"/>
<evidence type="ECO:0000256" key="6">
    <source>
        <dbReference type="ARBA" id="ARBA00023239"/>
    </source>
</evidence>
<dbReference type="GO" id="GO:0030170">
    <property type="term" value="F:pyridoxal phosphate binding"/>
    <property type="evidence" value="ECO:0007669"/>
    <property type="project" value="InterPro"/>
</dbReference>
<accession>A0A1T4R3E5</accession>
<dbReference type="InterPro" id="IPR036038">
    <property type="entry name" value="Aminotransferase-like"/>
</dbReference>
<dbReference type="InterPro" id="IPR043132">
    <property type="entry name" value="BCAT-like_C"/>
</dbReference>
<evidence type="ECO:0000256" key="11">
    <source>
        <dbReference type="ARBA" id="ARBA00069174"/>
    </source>
</evidence>
<dbReference type="InterPro" id="IPR043131">
    <property type="entry name" value="BCAT-like_N"/>
</dbReference>
<dbReference type="Pfam" id="PF01063">
    <property type="entry name" value="Aminotran_4"/>
    <property type="match status" value="1"/>
</dbReference>
<dbReference type="GO" id="GO:0046656">
    <property type="term" value="P:folic acid biosynthetic process"/>
    <property type="evidence" value="ECO:0007669"/>
    <property type="project" value="UniProtKB-KW"/>
</dbReference>
<comment type="caution">
    <text evidence="15">The sequence shown here is derived from an EMBL/GenBank/DDBJ whole genome shotgun (WGS) entry which is preliminary data.</text>
</comment>
<evidence type="ECO:0000256" key="9">
    <source>
        <dbReference type="ARBA" id="ARBA00049529"/>
    </source>
</evidence>
<comment type="cofactor">
    <cofactor evidence="1 14">
        <name>pyridoxal 5'-phosphate</name>
        <dbReference type="ChEBI" id="CHEBI:597326"/>
    </cofactor>
</comment>
<keyword evidence="5" id="KW-0289">Folate biosynthesis</keyword>
<dbReference type="Gene3D" id="3.20.10.10">
    <property type="entry name" value="D-amino Acid Aminotransferase, subunit A, domain 2"/>
    <property type="match status" value="1"/>
</dbReference>
<dbReference type="RefSeq" id="WP_078745727.1">
    <property type="nucleotide sequence ID" value="NZ_FUXG01000014.1"/>
</dbReference>
<dbReference type="SUPFAM" id="SSF56752">
    <property type="entry name" value="D-aminoacid aminotransferase-like PLP-dependent enzymes"/>
    <property type="match status" value="1"/>
</dbReference>
<evidence type="ECO:0000256" key="1">
    <source>
        <dbReference type="ARBA" id="ARBA00001933"/>
    </source>
</evidence>
<keyword evidence="4 14" id="KW-0663">Pyridoxal phosphate</keyword>
<evidence type="ECO:0000256" key="2">
    <source>
        <dbReference type="ARBA" id="ARBA00009320"/>
    </source>
</evidence>
<comment type="similarity">
    <text evidence="2 13">Belongs to the class-IV pyridoxal-phosphate-dependent aminotransferase family.</text>
</comment>
<comment type="pathway">
    <text evidence="7">Cofactor biosynthesis; tetrahydrofolate biosynthesis; 4-aminobenzoate from chorismate: step 2/2.</text>
</comment>
<evidence type="ECO:0000256" key="8">
    <source>
        <dbReference type="ARBA" id="ARBA00035676"/>
    </source>
</evidence>
<dbReference type="CDD" id="cd01559">
    <property type="entry name" value="ADCL_like"/>
    <property type="match status" value="1"/>
</dbReference>
<dbReference type="AlphaFoldDB" id="A0A1T4R3E5"/>
<dbReference type="EC" id="4.1.3.38" evidence="8 12"/>
<comment type="catalytic activity">
    <reaction evidence="9">
        <text>4-amino-4-deoxychorismate = 4-aminobenzoate + pyruvate + H(+)</text>
        <dbReference type="Rhea" id="RHEA:16201"/>
        <dbReference type="ChEBI" id="CHEBI:15361"/>
        <dbReference type="ChEBI" id="CHEBI:15378"/>
        <dbReference type="ChEBI" id="CHEBI:17836"/>
        <dbReference type="ChEBI" id="CHEBI:58406"/>
        <dbReference type="EC" id="4.1.3.38"/>
    </reaction>
</comment>
<protein>
    <recommendedName>
        <fullName evidence="11 12">Aminodeoxychorismate lyase</fullName>
        <ecNumber evidence="8 12">4.1.3.38</ecNumber>
    </recommendedName>
</protein>
<evidence type="ECO:0000256" key="3">
    <source>
        <dbReference type="ARBA" id="ARBA00011738"/>
    </source>
</evidence>
<dbReference type="InterPro" id="IPR017824">
    <property type="entry name" value="Aminodeoxychorismate_lyase_IV"/>
</dbReference>
<dbReference type="InterPro" id="IPR001544">
    <property type="entry name" value="Aminotrans_IV"/>
</dbReference>
<evidence type="ECO:0000313" key="15">
    <source>
        <dbReference type="EMBL" id="OPX55255.1"/>
    </source>
</evidence>
<evidence type="ECO:0000256" key="5">
    <source>
        <dbReference type="ARBA" id="ARBA00022909"/>
    </source>
</evidence>
<dbReference type="GO" id="GO:0008696">
    <property type="term" value="F:4-amino-4-deoxychorismate lyase activity"/>
    <property type="evidence" value="ECO:0007669"/>
    <property type="project" value="UniProtKB-UniRule"/>
</dbReference>
<dbReference type="STRING" id="64969.SAMN02745127_02145"/>
<dbReference type="PROSITE" id="PS00770">
    <property type="entry name" value="AA_TRANSFER_CLASS_4"/>
    <property type="match status" value="1"/>
</dbReference>
<sequence>MTFSTLINGQVQSQLSITDRGLAYGDGLFETCRLIDGVAPLLSLHWQRLCAGCIRLKLPNPFHSCADFAQKLSQVVPHNGGGLAKLILTRGSGGRGYLAPSDPVVSWILQGFPVPETPLEHYHQGVVVRRCALQLSVQPILAGLKHLNRLEQVLARAEWQDDGIFDGLLFDQNQRLIESTVCNIFVIKKDQLLTPLLDQSGVAGVMRAAIIESSSALALDIKETNITENQLLNADAAFLCNSVRGIIPIRAWHLDSGDIIKQWPIHPLQKKISQHWHPILNLPACQ</sequence>
<reference evidence="15 16" key="1">
    <citation type="submission" date="2017-01" db="EMBL/GenBank/DDBJ databases">
        <title>Genome Sequencing of a Marine Spirillum, Oceanospirillum multiglobuliferum ATCC 33336, from Japan.</title>
        <authorList>
            <person name="Carney J.G."/>
            <person name="Trachtenberg A.M."/>
            <person name="Rheaume B.A."/>
            <person name="Linnane J.D."/>
            <person name="Pitts N.L."/>
            <person name="Mykles D.L."/>
            <person name="Maclea K.S."/>
        </authorList>
    </citation>
    <scope>NUCLEOTIDE SEQUENCE [LARGE SCALE GENOMIC DNA]</scope>
    <source>
        <strain evidence="15 16">ATCC 33336</strain>
    </source>
</reference>
<dbReference type="NCBIfam" id="TIGR03461">
    <property type="entry name" value="pabC_Proteo"/>
    <property type="match status" value="1"/>
</dbReference>
<dbReference type="InterPro" id="IPR018300">
    <property type="entry name" value="Aminotrans_IV_CS"/>
</dbReference>
<comment type="subunit">
    <text evidence="3">Homodimer.</text>
</comment>
<organism evidence="15 16">
    <name type="scientific">Oceanospirillum multiglobuliferum</name>
    <dbReference type="NCBI Taxonomy" id="64969"/>
    <lineage>
        <taxon>Bacteria</taxon>
        <taxon>Pseudomonadati</taxon>
        <taxon>Pseudomonadota</taxon>
        <taxon>Gammaproteobacteria</taxon>
        <taxon>Oceanospirillales</taxon>
        <taxon>Oceanospirillaceae</taxon>
        <taxon>Oceanospirillum</taxon>
    </lineage>
</organism>